<evidence type="ECO:0000256" key="1">
    <source>
        <dbReference type="ARBA" id="ARBA00010839"/>
    </source>
</evidence>
<comment type="similarity">
    <text evidence="1 2">Belongs to the UPF0225 family.</text>
</comment>
<dbReference type="PANTHER" id="PTHR33747:SF1">
    <property type="entry name" value="ADENYLATE CYCLASE-ASSOCIATED CAP C-TERMINAL DOMAIN-CONTAINING PROTEIN"/>
    <property type="match status" value="1"/>
</dbReference>
<dbReference type="Pfam" id="PF02810">
    <property type="entry name" value="SEC-C"/>
    <property type="match status" value="1"/>
</dbReference>
<evidence type="ECO:0000256" key="2">
    <source>
        <dbReference type="HAMAP-Rule" id="MF_00612"/>
    </source>
</evidence>
<sequence>MKSNCPCGRILDYAHCCGRLHAGAPAPDAETLMRSRYTAYTRGNVDYLLATWHPSTRPAVLDLQDKSAARTAWLGLDVVARKADGPDHATVEFIARFRVGGGSAQRQHELSRFVRENGLWFYVDGDLLDRDALRARVASRR</sequence>
<dbReference type="RefSeq" id="WP_183960575.1">
    <property type="nucleotide sequence ID" value="NZ_JACHHP010000002.1"/>
</dbReference>
<dbReference type="Proteomes" id="UP000521199">
    <property type="component" value="Unassembled WGS sequence"/>
</dbReference>
<gene>
    <name evidence="4" type="ORF">HNQ52_001601</name>
</gene>
<dbReference type="Pfam" id="PF17775">
    <property type="entry name" value="YchJ_M-like"/>
    <property type="match status" value="1"/>
</dbReference>
<protein>
    <recommendedName>
        <fullName evidence="2">UPF0225 protein HNQ52_001601</fullName>
    </recommendedName>
</protein>
<dbReference type="Gene3D" id="3.10.450.50">
    <property type="match status" value="1"/>
</dbReference>
<feature type="domain" description="YchJ-like middle NTF2-like" evidence="3">
    <location>
        <begin position="28"/>
        <end position="125"/>
    </location>
</feature>
<accession>A0A7W8FZ49</accession>
<dbReference type="PANTHER" id="PTHR33747">
    <property type="entry name" value="UPF0225 PROTEIN SCO1677"/>
    <property type="match status" value="1"/>
</dbReference>
<comment type="caution">
    <text evidence="4">The sequence shown here is derived from an EMBL/GenBank/DDBJ whole genome shotgun (WGS) entry which is preliminary data.</text>
</comment>
<dbReference type="InterPro" id="IPR023006">
    <property type="entry name" value="YchJ-like"/>
</dbReference>
<dbReference type="HAMAP" id="MF_00612">
    <property type="entry name" value="UPF0225"/>
    <property type="match status" value="1"/>
</dbReference>
<dbReference type="InterPro" id="IPR048469">
    <property type="entry name" value="YchJ-like_M"/>
</dbReference>
<evidence type="ECO:0000313" key="4">
    <source>
        <dbReference type="EMBL" id="MBB5208072.1"/>
    </source>
</evidence>
<keyword evidence="5" id="KW-1185">Reference proteome</keyword>
<dbReference type="AlphaFoldDB" id="A0A7W8FZ49"/>
<name>A0A7W8FZ49_9GAMM</name>
<dbReference type="EMBL" id="JACHHP010000002">
    <property type="protein sequence ID" value="MBB5208072.1"/>
    <property type="molecule type" value="Genomic_DNA"/>
</dbReference>
<evidence type="ECO:0000259" key="3">
    <source>
        <dbReference type="Pfam" id="PF17775"/>
    </source>
</evidence>
<organism evidence="4 5">
    <name type="scientific">Chiayiivirga flava</name>
    <dbReference type="NCBI Taxonomy" id="659595"/>
    <lineage>
        <taxon>Bacteria</taxon>
        <taxon>Pseudomonadati</taxon>
        <taxon>Pseudomonadota</taxon>
        <taxon>Gammaproteobacteria</taxon>
        <taxon>Lysobacterales</taxon>
        <taxon>Lysobacteraceae</taxon>
        <taxon>Chiayiivirga</taxon>
    </lineage>
</organism>
<dbReference type="InterPro" id="IPR032710">
    <property type="entry name" value="NTF2-like_dom_sf"/>
</dbReference>
<evidence type="ECO:0000313" key="5">
    <source>
        <dbReference type="Proteomes" id="UP000521199"/>
    </source>
</evidence>
<dbReference type="SUPFAM" id="SSF54427">
    <property type="entry name" value="NTF2-like"/>
    <property type="match status" value="1"/>
</dbReference>
<reference evidence="4 5" key="1">
    <citation type="submission" date="2020-08" db="EMBL/GenBank/DDBJ databases">
        <title>Genomic Encyclopedia of Type Strains, Phase IV (KMG-IV): sequencing the most valuable type-strain genomes for metagenomic binning, comparative biology and taxonomic classification.</title>
        <authorList>
            <person name="Goeker M."/>
        </authorList>
    </citation>
    <scope>NUCLEOTIDE SEQUENCE [LARGE SCALE GENOMIC DNA]</scope>
    <source>
        <strain evidence="4 5">DSM 24163</strain>
    </source>
</reference>
<proteinExistence type="inferred from homology"/>
<dbReference type="InterPro" id="IPR004027">
    <property type="entry name" value="SEC_C_motif"/>
</dbReference>